<dbReference type="InterPro" id="IPR003607">
    <property type="entry name" value="HD/PDEase_dom"/>
</dbReference>
<evidence type="ECO:0000259" key="3">
    <source>
        <dbReference type="PROSITE" id="PS51833"/>
    </source>
</evidence>
<evidence type="ECO:0000259" key="2">
    <source>
        <dbReference type="PROSITE" id="PS50110"/>
    </source>
</evidence>
<proteinExistence type="predicted"/>
<name>A0A849T214_UNCEI</name>
<dbReference type="InterPro" id="IPR011006">
    <property type="entry name" value="CheY-like_superfamily"/>
</dbReference>
<dbReference type="InterPro" id="IPR006675">
    <property type="entry name" value="HDIG_dom"/>
</dbReference>
<dbReference type="CDD" id="cd00077">
    <property type="entry name" value="HDc"/>
    <property type="match status" value="1"/>
</dbReference>
<dbReference type="PANTHER" id="PTHR33525">
    <property type="match status" value="1"/>
</dbReference>
<feature type="domain" description="Response regulatory" evidence="2">
    <location>
        <begin position="3"/>
        <end position="118"/>
    </location>
</feature>
<sequence>MKRILFVDDEPEVLAGLRNALYDRRRQWDMLFLTTGQDALAALELEPFDLVVSDIRMNDMDGITLLNEVRRRHATTARLVLSGVTDRESVLRALPVAQQFLSKPCDSATLHAALDRVFSLQELIGDPAVHSLVGGLESLPSLPSTYGELMRAVEEPNTSLDDLAMIVESDAGLAGRVLQLANSSFFTASRRTLSVRTAVSYLGVEILRAITLVTHVFKDLEHIRPTLHSLARLKDHSLQVARLARRMATEPKRAELAFTAGLLHDVGMVILAQRSLARFSRIDRIAAETGRAFHEAERELGPPSHAEVGAFLLGTWGLPFDLVEVVAFHHTPGRVHEGGSLDVLAAVHVADSFVHATDSGASDPNATLDSEFLERSGHRAKLDAWWNIAIEEAASEPNARGA</sequence>
<dbReference type="InterPro" id="IPR052340">
    <property type="entry name" value="RNase_Y/CdgJ"/>
</dbReference>
<dbReference type="PIRSF" id="PIRSF036883">
    <property type="entry name" value="RR_HD-GYP_mod"/>
    <property type="match status" value="1"/>
</dbReference>
<evidence type="ECO:0000256" key="1">
    <source>
        <dbReference type="PROSITE-ProRule" id="PRU00169"/>
    </source>
</evidence>
<dbReference type="Pfam" id="PF08668">
    <property type="entry name" value="HDOD"/>
    <property type="match status" value="1"/>
</dbReference>
<organism evidence="4 5">
    <name type="scientific">Eiseniibacteriota bacterium</name>
    <dbReference type="NCBI Taxonomy" id="2212470"/>
    <lineage>
        <taxon>Bacteria</taxon>
        <taxon>Candidatus Eiseniibacteriota</taxon>
    </lineage>
</organism>
<dbReference type="InterPro" id="IPR013976">
    <property type="entry name" value="HDOD"/>
</dbReference>
<feature type="domain" description="HDOD" evidence="3">
    <location>
        <begin position="139"/>
        <end position="332"/>
    </location>
</feature>
<keyword evidence="1" id="KW-0597">Phosphoprotein</keyword>
<dbReference type="SMART" id="SM00448">
    <property type="entry name" value="REC"/>
    <property type="match status" value="1"/>
</dbReference>
<gene>
    <name evidence="4" type="ORF">HOP12_14390</name>
</gene>
<feature type="modified residue" description="4-aspartylphosphate" evidence="1">
    <location>
        <position position="54"/>
    </location>
</feature>
<evidence type="ECO:0000313" key="4">
    <source>
        <dbReference type="EMBL" id="NOT35329.1"/>
    </source>
</evidence>
<dbReference type="SUPFAM" id="SSF109604">
    <property type="entry name" value="HD-domain/PDEase-like"/>
    <property type="match status" value="1"/>
</dbReference>
<dbReference type="InterPro" id="IPR001789">
    <property type="entry name" value="Sig_transdc_resp-reg_receiver"/>
</dbReference>
<dbReference type="PANTHER" id="PTHR33525:SF3">
    <property type="entry name" value="RIBONUCLEASE Y"/>
    <property type="match status" value="1"/>
</dbReference>
<dbReference type="EMBL" id="JABFRW010000189">
    <property type="protein sequence ID" value="NOT35329.1"/>
    <property type="molecule type" value="Genomic_DNA"/>
</dbReference>
<dbReference type="InterPro" id="IPR014626">
    <property type="entry name" value="Sig_transdc_resp-reg_put"/>
</dbReference>
<accession>A0A849T214</accession>
<dbReference type="SMART" id="SM00471">
    <property type="entry name" value="HDc"/>
    <property type="match status" value="1"/>
</dbReference>
<dbReference type="PROSITE" id="PS50110">
    <property type="entry name" value="RESPONSE_REGULATORY"/>
    <property type="match status" value="1"/>
</dbReference>
<protein>
    <submittedName>
        <fullName evidence="4">HDOD domain-containing protein</fullName>
    </submittedName>
</protein>
<dbReference type="Proteomes" id="UP000580839">
    <property type="component" value="Unassembled WGS sequence"/>
</dbReference>
<reference evidence="4 5" key="1">
    <citation type="submission" date="2020-04" db="EMBL/GenBank/DDBJ databases">
        <title>Metagenomic profiling of ammonia- and methane-oxidizing microorganisms in a Dutch drinking water treatment plant.</title>
        <authorList>
            <person name="Poghosyan L."/>
            <person name="Leucker S."/>
        </authorList>
    </citation>
    <scope>NUCLEOTIDE SEQUENCE [LARGE SCALE GENOMIC DNA]</scope>
    <source>
        <strain evidence="4">S-RSF-IL-03</strain>
    </source>
</reference>
<dbReference type="SUPFAM" id="SSF52172">
    <property type="entry name" value="CheY-like"/>
    <property type="match status" value="1"/>
</dbReference>
<dbReference type="GO" id="GO:0000160">
    <property type="term" value="P:phosphorelay signal transduction system"/>
    <property type="evidence" value="ECO:0007669"/>
    <property type="project" value="InterPro"/>
</dbReference>
<dbReference type="NCBIfam" id="TIGR00277">
    <property type="entry name" value="HDIG"/>
    <property type="match status" value="1"/>
</dbReference>
<comment type="caution">
    <text evidence="4">The sequence shown here is derived from an EMBL/GenBank/DDBJ whole genome shotgun (WGS) entry which is preliminary data.</text>
</comment>
<dbReference type="Gene3D" id="3.40.50.2300">
    <property type="match status" value="1"/>
</dbReference>
<evidence type="ECO:0000313" key="5">
    <source>
        <dbReference type="Proteomes" id="UP000580839"/>
    </source>
</evidence>
<dbReference type="AlphaFoldDB" id="A0A849T214"/>
<dbReference type="PROSITE" id="PS51833">
    <property type="entry name" value="HDOD"/>
    <property type="match status" value="1"/>
</dbReference>
<dbReference type="Gene3D" id="1.10.3210.10">
    <property type="entry name" value="Hypothetical protein af1432"/>
    <property type="match status" value="1"/>
</dbReference>
<dbReference type="Pfam" id="PF00072">
    <property type="entry name" value="Response_reg"/>
    <property type="match status" value="1"/>
</dbReference>